<dbReference type="PANTHER" id="PTHR43037:SF5">
    <property type="entry name" value="FERULOYL ESTERASE"/>
    <property type="match status" value="1"/>
</dbReference>
<gene>
    <name evidence="5" type="ORF">QFZ36_001724</name>
</gene>
<dbReference type="PANTHER" id="PTHR43037">
    <property type="entry name" value="UNNAMED PRODUCT-RELATED"/>
    <property type="match status" value="1"/>
</dbReference>
<feature type="domain" description="Phospholipase/carboxylesterase/thioesterase" evidence="4">
    <location>
        <begin position="110"/>
        <end position="210"/>
    </location>
</feature>
<keyword evidence="2" id="KW-0378">Hydrolase</keyword>
<feature type="region of interest" description="Disordered" evidence="3">
    <location>
        <begin position="15"/>
        <end position="36"/>
    </location>
</feature>
<evidence type="ECO:0000259" key="4">
    <source>
        <dbReference type="Pfam" id="PF02230"/>
    </source>
</evidence>
<proteinExistence type="predicted"/>
<dbReference type="InterPro" id="IPR029058">
    <property type="entry name" value="AB_hydrolase_fold"/>
</dbReference>
<keyword evidence="6" id="KW-1185">Reference proteome</keyword>
<dbReference type="InterPro" id="IPR003140">
    <property type="entry name" value="PLipase/COase/thioEstase"/>
</dbReference>
<dbReference type="Pfam" id="PF02230">
    <property type="entry name" value="Abhydrolase_2"/>
    <property type="match status" value="1"/>
</dbReference>
<comment type="caution">
    <text evidence="5">The sequence shown here is derived from an EMBL/GenBank/DDBJ whole genome shotgun (WGS) entry which is preliminary data.</text>
</comment>
<evidence type="ECO:0000256" key="3">
    <source>
        <dbReference type="SAM" id="MobiDB-lite"/>
    </source>
</evidence>
<dbReference type="EMBL" id="JAUSXB010000001">
    <property type="protein sequence ID" value="MDQ0674163.1"/>
    <property type="molecule type" value="Genomic_DNA"/>
</dbReference>
<feature type="compositionally biased region" description="Low complexity" evidence="3">
    <location>
        <begin position="22"/>
        <end position="35"/>
    </location>
</feature>
<dbReference type="InterPro" id="IPR050955">
    <property type="entry name" value="Plant_Biomass_Hydrol_Est"/>
</dbReference>
<dbReference type="RefSeq" id="WP_306635543.1">
    <property type="nucleotide sequence ID" value="NZ_JAUSXB010000001.1"/>
</dbReference>
<dbReference type="SUPFAM" id="SSF53474">
    <property type="entry name" value="alpha/beta-Hydrolases"/>
    <property type="match status" value="1"/>
</dbReference>
<evidence type="ECO:0000256" key="1">
    <source>
        <dbReference type="ARBA" id="ARBA00022729"/>
    </source>
</evidence>
<sequence length="231" mass="24051">MDRPKETTLNFAALSARPGNEPGQAPAPGQQGLGLEPVRDTSLYVPSGLQPGQPAPLIFLLHGAGGEAAGGLSLLSAFAETHKIVLAAPSSGGSTWDGVRGAFGPDVQTINRALERIFTLVFIDPGRIAVGGFSDGASYALALGLANGDLFSRIIAFSPGFVPPVPRSGQPRIFVSHGDSDSVLPIDRTSRRLVPVLQAGGYDVTYREFSGPHTVPAGIAQEAVDWLGWQS</sequence>
<name>A0ABU0PJM2_9MICC</name>
<organism evidence="5 6">
    <name type="scientific">Pseudarthrobacter siccitolerans</name>
    <dbReference type="NCBI Taxonomy" id="861266"/>
    <lineage>
        <taxon>Bacteria</taxon>
        <taxon>Bacillati</taxon>
        <taxon>Actinomycetota</taxon>
        <taxon>Actinomycetes</taxon>
        <taxon>Micrococcales</taxon>
        <taxon>Micrococcaceae</taxon>
        <taxon>Pseudarthrobacter</taxon>
    </lineage>
</organism>
<protein>
    <submittedName>
        <fullName evidence="5">Phospholipase/carboxylesterase</fullName>
    </submittedName>
</protein>
<dbReference type="Proteomes" id="UP001236806">
    <property type="component" value="Unassembled WGS sequence"/>
</dbReference>
<evidence type="ECO:0000313" key="5">
    <source>
        <dbReference type="EMBL" id="MDQ0674163.1"/>
    </source>
</evidence>
<dbReference type="Gene3D" id="3.40.50.1820">
    <property type="entry name" value="alpha/beta hydrolase"/>
    <property type="match status" value="1"/>
</dbReference>
<keyword evidence="1" id="KW-0732">Signal</keyword>
<reference evidence="5 6" key="1">
    <citation type="submission" date="2023-07" db="EMBL/GenBank/DDBJ databases">
        <title>Comparative genomics of wheat-associated soil bacteria to identify genetic determinants of phenazine resistance.</title>
        <authorList>
            <person name="Mouncey N."/>
        </authorList>
    </citation>
    <scope>NUCLEOTIDE SEQUENCE [LARGE SCALE GENOMIC DNA]</scope>
    <source>
        <strain evidence="5 6">W1I3</strain>
    </source>
</reference>
<evidence type="ECO:0000313" key="6">
    <source>
        <dbReference type="Proteomes" id="UP001236806"/>
    </source>
</evidence>
<accession>A0ABU0PJM2</accession>
<evidence type="ECO:0000256" key="2">
    <source>
        <dbReference type="ARBA" id="ARBA00022801"/>
    </source>
</evidence>